<dbReference type="STRING" id="1208324.P73_0268"/>
<dbReference type="Proteomes" id="UP000031521">
    <property type="component" value="Chromosome"/>
</dbReference>
<evidence type="ECO:0000313" key="1">
    <source>
        <dbReference type="EMBL" id="AJE44983.1"/>
    </source>
</evidence>
<evidence type="ECO:0000313" key="2">
    <source>
        <dbReference type="Proteomes" id="UP000031521"/>
    </source>
</evidence>
<organism evidence="1 2">
    <name type="scientific">Celeribacter indicus</name>
    <dbReference type="NCBI Taxonomy" id="1208324"/>
    <lineage>
        <taxon>Bacteria</taxon>
        <taxon>Pseudomonadati</taxon>
        <taxon>Pseudomonadota</taxon>
        <taxon>Alphaproteobacteria</taxon>
        <taxon>Rhodobacterales</taxon>
        <taxon>Roseobacteraceae</taxon>
        <taxon>Celeribacter</taxon>
    </lineage>
</organism>
<dbReference type="EMBL" id="CP004393">
    <property type="protein sequence ID" value="AJE44983.1"/>
    <property type="molecule type" value="Genomic_DNA"/>
</dbReference>
<gene>
    <name evidence="1" type="ORF">P73_0268</name>
</gene>
<protein>
    <submittedName>
        <fullName evidence="1">Putative NAD-specific glutamate dehydrogenase</fullName>
    </submittedName>
</protein>
<dbReference type="HOGENOM" id="CLU_009163_1_0_5"/>
<dbReference type="InterPro" id="IPR019651">
    <property type="entry name" value="Glutamate_DH_NAD-spec"/>
</dbReference>
<proteinExistence type="predicted"/>
<dbReference type="KEGG" id="cid:P73_0268"/>
<accession>A0A0B5DMY6</accession>
<sequence>MLFHRLLGRMDEALRLVLRLDETLAFLVRFGVLLGVLHHAFDVVVRQTAGGLDRDLLLLAGALVLRTHLDDAVGVDVKGDLDLRHAARCRRDAFEVELAEQLVVGGHLALTLEDAQRHGGLIVLGRREDLRLLRRDRGVAVDEAGEHAAERLDAERERGHVEQQDILHVTLQNARLNGGAHGHDFVRVHALVRLLAEELGHFFNDLRHTGHPADEHDLVDVGGGQASILERRLARIHGALDQVGHEAFELRTGQLDHEVKRRARGRVHRDERLVDFRLRGGGQFDLRLFGGFLQALQRHLVLGQVDAMLLFELLGEVVHDAHVEVFTTEEGVAVGGLHFEDAIAELEDGHVEGAAAEVVDRDGLRVGFVEAIGQRGGRRFVDDAQDFEAGDLAGVLRRLTLGIVEIGGNRDDGLRHFFTEVGLGGFLHLAEDEGRDLRGRIFLSAHFHPGVAIAAIHDGIGHQLLVLFHLGIADPAADQAFHGENGVVGVGDCLTFGRLADEALAVGEPHDGGRRARSLGVLDHTWLRTVHDGDTGVRGPEVDTNDFGHAQNPLLGDVVTRGPYRRPPSIPVILTGLVWADRCSRRI</sequence>
<reference evidence="1 2" key="1">
    <citation type="journal article" date="2014" name="Int. J. Syst. Evol. Microbiol.">
        <title>Celeribacter indicus sp. nov., a polycyclic aromatic hydrocarbon-degrading bacterium from deep-sea sediment and reclassification of Huaishuia halophila as Celeribacter halophilus comb. nov.</title>
        <authorList>
            <person name="Lai Q."/>
            <person name="Cao J."/>
            <person name="Yuan J."/>
            <person name="Li F."/>
            <person name="Shao Z."/>
        </authorList>
    </citation>
    <scope>NUCLEOTIDE SEQUENCE [LARGE SCALE GENOMIC DNA]</scope>
    <source>
        <strain evidence="1">P73</strain>
    </source>
</reference>
<name>A0A0B5DMY6_9RHOB</name>
<keyword evidence="2" id="KW-1185">Reference proteome</keyword>
<dbReference type="Pfam" id="PF10712">
    <property type="entry name" value="NAD-GH"/>
    <property type="match status" value="1"/>
</dbReference>
<dbReference type="AlphaFoldDB" id="A0A0B5DMY6"/>